<evidence type="ECO:0000313" key="2">
    <source>
        <dbReference type="Proteomes" id="UP001642900"/>
    </source>
</evidence>
<dbReference type="Proteomes" id="UP001642900">
    <property type="component" value="Unassembled WGS sequence"/>
</dbReference>
<dbReference type="AlphaFoldDB" id="A0A6G4W6J9"/>
<sequence>MCNAHFDEADLTAVVKGCTHSRSAGSLLSTSKAIEELRVISGDFVTSDEEMADAISRVAIALGCTVVFDEQPGADTLSLPPQRADVAA</sequence>
<keyword evidence="2" id="KW-1185">Reference proteome</keyword>
<evidence type="ECO:0000313" key="1">
    <source>
        <dbReference type="EMBL" id="NGO50362.1"/>
    </source>
</evidence>
<protein>
    <submittedName>
        <fullName evidence="1">Uncharacterized protein</fullName>
    </submittedName>
</protein>
<accession>A0A6G4W6J9</accession>
<gene>
    <name evidence="1" type="ORF">G6N73_04065</name>
</gene>
<dbReference type="EMBL" id="JAAKZF010000003">
    <property type="protein sequence ID" value="NGO50362.1"/>
    <property type="molecule type" value="Genomic_DNA"/>
</dbReference>
<proteinExistence type="predicted"/>
<comment type="caution">
    <text evidence="1">The sequence shown here is derived from an EMBL/GenBank/DDBJ whole genome shotgun (WGS) entry which is preliminary data.</text>
</comment>
<organism evidence="1 2">
    <name type="scientific">Allomesorhizobium camelthorni</name>
    <dbReference type="NCBI Taxonomy" id="475069"/>
    <lineage>
        <taxon>Bacteria</taxon>
        <taxon>Pseudomonadati</taxon>
        <taxon>Pseudomonadota</taxon>
        <taxon>Alphaproteobacteria</taxon>
        <taxon>Hyphomicrobiales</taxon>
        <taxon>Phyllobacteriaceae</taxon>
        <taxon>Allomesorhizobium</taxon>
    </lineage>
</organism>
<name>A0A6G4W6J9_9HYPH</name>
<dbReference type="RefSeq" id="WP_165023763.1">
    <property type="nucleotide sequence ID" value="NZ_JAAKZF010000003.1"/>
</dbReference>
<reference evidence="1 2" key="1">
    <citation type="submission" date="2020-02" db="EMBL/GenBank/DDBJ databases">
        <title>Genome sequence of strain CCNWXJ40-4.</title>
        <authorList>
            <person name="Gao J."/>
            <person name="Sun J."/>
        </authorList>
    </citation>
    <scope>NUCLEOTIDE SEQUENCE [LARGE SCALE GENOMIC DNA]</scope>
    <source>
        <strain evidence="1 2">CCNWXJ 40-4</strain>
    </source>
</reference>